<feature type="transmembrane region" description="Helical" evidence="5">
    <location>
        <begin position="72"/>
        <end position="95"/>
    </location>
</feature>
<gene>
    <name evidence="7" type="ORF">RFI_18303</name>
</gene>
<evidence type="ECO:0000313" key="8">
    <source>
        <dbReference type="Proteomes" id="UP000023152"/>
    </source>
</evidence>
<dbReference type="InterPro" id="IPR001902">
    <property type="entry name" value="SLC26A/SulP_fam"/>
</dbReference>
<keyword evidence="2 5" id="KW-0812">Transmembrane</keyword>
<reference evidence="7 8" key="1">
    <citation type="journal article" date="2013" name="Curr. Biol.">
        <title>The Genome of the Foraminiferan Reticulomyxa filosa.</title>
        <authorList>
            <person name="Glockner G."/>
            <person name="Hulsmann N."/>
            <person name="Schleicher M."/>
            <person name="Noegel A.A."/>
            <person name="Eichinger L."/>
            <person name="Gallinger C."/>
            <person name="Pawlowski J."/>
            <person name="Sierra R."/>
            <person name="Euteneuer U."/>
            <person name="Pillet L."/>
            <person name="Moustafa A."/>
            <person name="Platzer M."/>
            <person name="Groth M."/>
            <person name="Szafranski K."/>
            <person name="Schliwa M."/>
        </authorList>
    </citation>
    <scope>NUCLEOTIDE SEQUENCE [LARGE SCALE GENOMIC DNA]</scope>
</reference>
<feature type="domain" description="STAS" evidence="6">
    <location>
        <begin position="187"/>
        <end position="305"/>
    </location>
</feature>
<sequence length="399" mass="45419">KNKKKNTYTTFKNFLYLASSYAVKHEYGLFPQHEMYAHGIINLIGGLFGTWPGGGVITHAPLADQAGSKTLMFVWICAGITIVMMIVISQVPYLVYWLPKGVLAGIVYSACIGMFPFQKIKELFLVDTKDSYIALITLVCTTVWGIFEGIQVGVALSIIFLVQRSSKPHCAVIGRISQSRAYGSIRTWTDAITTPGIIIFRFDGALYFGNTEFFKRAVQALVQRHRRLNKPVYYFILDCHAVNDLDSSGVLAIDNVVKYFKQNRILFILTGIKYPVLKLIKRSHLKSLLDHQHIFYNVFQAHMYIYCRTLIANGAITDNNEESFPKDYVTEHGVNLIQFDNIDLDALEKPLNEAQKQSMKKWHGQEAMINVHPLEKVKKGFQLGRTIRKVQKKNKKIKK</sequence>
<keyword evidence="3 5" id="KW-1133">Transmembrane helix</keyword>
<dbReference type="OMA" id="SEWPRIK"/>
<evidence type="ECO:0000256" key="2">
    <source>
        <dbReference type="ARBA" id="ARBA00022692"/>
    </source>
</evidence>
<dbReference type="Pfam" id="PF01740">
    <property type="entry name" value="STAS"/>
    <property type="match status" value="1"/>
</dbReference>
<dbReference type="PROSITE" id="PS50801">
    <property type="entry name" value="STAS"/>
    <property type="match status" value="1"/>
</dbReference>
<comment type="caution">
    <text evidence="7">The sequence shown here is derived from an EMBL/GenBank/DDBJ whole genome shotgun (WGS) entry which is preliminary data.</text>
</comment>
<evidence type="ECO:0000256" key="3">
    <source>
        <dbReference type="ARBA" id="ARBA00022989"/>
    </source>
</evidence>
<dbReference type="GO" id="GO:0016020">
    <property type="term" value="C:membrane"/>
    <property type="evidence" value="ECO:0007669"/>
    <property type="project" value="UniProtKB-SubCell"/>
</dbReference>
<evidence type="ECO:0000313" key="7">
    <source>
        <dbReference type="EMBL" id="ETO18940.1"/>
    </source>
</evidence>
<feature type="transmembrane region" description="Helical" evidence="5">
    <location>
        <begin position="132"/>
        <end position="162"/>
    </location>
</feature>
<name>X6MY48_RETFI</name>
<evidence type="ECO:0000256" key="1">
    <source>
        <dbReference type="ARBA" id="ARBA00004141"/>
    </source>
</evidence>
<dbReference type="AlphaFoldDB" id="X6MY48"/>
<dbReference type="EMBL" id="ASPP01014219">
    <property type="protein sequence ID" value="ETO18940.1"/>
    <property type="molecule type" value="Genomic_DNA"/>
</dbReference>
<dbReference type="Pfam" id="PF00916">
    <property type="entry name" value="Sulfate_transp"/>
    <property type="match status" value="1"/>
</dbReference>
<dbReference type="PANTHER" id="PTHR11814">
    <property type="entry name" value="SULFATE TRANSPORTER"/>
    <property type="match status" value="1"/>
</dbReference>
<evidence type="ECO:0000259" key="6">
    <source>
        <dbReference type="PROSITE" id="PS50801"/>
    </source>
</evidence>
<feature type="transmembrane region" description="Helical" evidence="5">
    <location>
        <begin position="101"/>
        <end position="120"/>
    </location>
</feature>
<accession>X6MY48</accession>
<dbReference type="Proteomes" id="UP000023152">
    <property type="component" value="Unassembled WGS sequence"/>
</dbReference>
<dbReference type="CDD" id="cd07042">
    <property type="entry name" value="STAS_SulP_like_sulfate_transporter"/>
    <property type="match status" value="1"/>
</dbReference>
<evidence type="ECO:0000256" key="4">
    <source>
        <dbReference type="ARBA" id="ARBA00023136"/>
    </source>
</evidence>
<keyword evidence="8" id="KW-1185">Reference proteome</keyword>
<dbReference type="OrthoDB" id="288203at2759"/>
<dbReference type="GO" id="GO:0055085">
    <property type="term" value="P:transmembrane transport"/>
    <property type="evidence" value="ECO:0007669"/>
    <property type="project" value="InterPro"/>
</dbReference>
<organism evidence="7 8">
    <name type="scientific">Reticulomyxa filosa</name>
    <dbReference type="NCBI Taxonomy" id="46433"/>
    <lineage>
        <taxon>Eukaryota</taxon>
        <taxon>Sar</taxon>
        <taxon>Rhizaria</taxon>
        <taxon>Retaria</taxon>
        <taxon>Foraminifera</taxon>
        <taxon>Monothalamids</taxon>
        <taxon>Reticulomyxidae</taxon>
        <taxon>Reticulomyxa</taxon>
    </lineage>
</organism>
<keyword evidence="4 5" id="KW-0472">Membrane</keyword>
<dbReference type="Gene3D" id="3.30.750.24">
    <property type="entry name" value="STAS domain"/>
    <property type="match status" value="1"/>
</dbReference>
<evidence type="ECO:0000256" key="5">
    <source>
        <dbReference type="SAM" id="Phobius"/>
    </source>
</evidence>
<dbReference type="InterPro" id="IPR002645">
    <property type="entry name" value="STAS_dom"/>
</dbReference>
<protein>
    <submittedName>
        <fullName evidence="7">Sulfate permease</fullName>
    </submittedName>
</protein>
<dbReference type="InterPro" id="IPR011547">
    <property type="entry name" value="SLC26A/SulP_dom"/>
</dbReference>
<proteinExistence type="predicted"/>
<dbReference type="InterPro" id="IPR036513">
    <property type="entry name" value="STAS_dom_sf"/>
</dbReference>
<feature type="non-terminal residue" evidence="7">
    <location>
        <position position="1"/>
    </location>
</feature>
<comment type="subcellular location">
    <subcellularLocation>
        <location evidence="1">Membrane</location>
        <topology evidence="1">Multi-pass membrane protein</topology>
    </subcellularLocation>
</comment>
<dbReference type="SUPFAM" id="SSF52091">
    <property type="entry name" value="SpoIIaa-like"/>
    <property type="match status" value="1"/>
</dbReference>